<dbReference type="Proteomes" id="UP001610563">
    <property type="component" value="Unassembled WGS sequence"/>
</dbReference>
<keyword evidence="4" id="KW-1185">Reference proteome</keyword>
<comment type="caution">
    <text evidence="3">The sequence shown here is derived from an EMBL/GenBank/DDBJ whole genome shotgun (WGS) entry which is preliminary data.</text>
</comment>
<keyword evidence="2" id="KW-0472">Membrane</keyword>
<dbReference type="EMBL" id="JBFTWV010000265">
    <property type="protein sequence ID" value="KAL2783142.1"/>
    <property type="molecule type" value="Genomic_DNA"/>
</dbReference>
<keyword evidence="2" id="KW-0812">Transmembrane</keyword>
<evidence type="ECO:0000313" key="4">
    <source>
        <dbReference type="Proteomes" id="UP001610563"/>
    </source>
</evidence>
<feature type="transmembrane region" description="Helical" evidence="2">
    <location>
        <begin position="111"/>
        <end position="133"/>
    </location>
</feature>
<feature type="region of interest" description="Disordered" evidence="1">
    <location>
        <begin position="20"/>
        <end position="43"/>
    </location>
</feature>
<evidence type="ECO:0000256" key="1">
    <source>
        <dbReference type="SAM" id="MobiDB-lite"/>
    </source>
</evidence>
<protein>
    <submittedName>
        <fullName evidence="3">Uncharacterized protein</fullName>
    </submittedName>
</protein>
<name>A0ABR4FIS5_9EURO</name>
<reference evidence="3 4" key="1">
    <citation type="submission" date="2024-07" db="EMBL/GenBank/DDBJ databases">
        <title>Section-level genome sequencing and comparative genomics of Aspergillus sections Usti and Cavernicolus.</title>
        <authorList>
            <consortium name="Lawrence Berkeley National Laboratory"/>
            <person name="Nybo J.L."/>
            <person name="Vesth T.C."/>
            <person name="Theobald S."/>
            <person name="Frisvad J.C."/>
            <person name="Larsen T.O."/>
            <person name="Kjaerboelling I."/>
            <person name="Rothschild-Mancinelli K."/>
            <person name="Lyhne E.K."/>
            <person name="Kogle M.E."/>
            <person name="Barry K."/>
            <person name="Clum A."/>
            <person name="Na H."/>
            <person name="Ledsgaard L."/>
            <person name="Lin J."/>
            <person name="Lipzen A."/>
            <person name="Kuo A."/>
            <person name="Riley R."/>
            <person name="Mondo S."/>
            <person name="Labutti K."/>
            <person name="Haridas S."/>
            <person name="Pangalinan J."/>
            <person name="Salamov A.A."/>
            <person name="Simmons B.A."/>
            <person name="Magnuson J.K."/>
            <person name="Chen J."/>
            <person name="Drula E."/>
            <person name="Henrissat B."/>
            <person name="Wiebenga A."/>
            <person name="Lubbers R.J."/>
            <person name="Gomes A.C."/>
            <person name="Makela M.R."/>
            <person name="Stajich J."/>
            <person name="Grigoriev I.V."/>
            <person name="Mortensen U.H."/>
            <person name="De Vries R.P."/>
            <person name="Baker S.E."/>
            <person name="Andersen M.R."/>
        </authorList>
    </citation>
    <scope>NUCLEOTIDE SEQUENCE [LARGE SCALE GENOMIC DNA]</scope>
    <source>
        <strain evidence="3 4">CBS 209.92</strain>
    </source>
</reference>
<keyword evidence="2" id="KW-1133">Transmembrane helix</keyword>
<evidence type="ECO:0000256" key="2">
    <source>
        <dbReference type="SAM" id="Phobius"/>
    </source>
</evidence>
<accession>A0ABR4FIS5</accession>
<organism evidence="3 4">
    <name type="scientific">Aspergillus keveii</name>
    <dbReference type="NCBI Taxonomy" id="714993"/>
    <lineage>
        <taxon>Eukaryota</taxon>
        <taxon>Fungi</taxon>
        <taxon>Dikarya</taxon>
        <taxon>Ascomycota</taxon>
        <taxon>Pezizomycotina</taxon>
        <taxon>Eurotiomycetes</taxon>
        <taxon>Eurotiomycetidae</taxon>
        <taxon>Eurotiales</taxon>
        <taxon>Aspergillaceae</taxon>
        <taxon>Aspergillus</taxon>
        <taxon>Aspergillus subgen. Nidulantes</taxon>
    </lineage>
</organism>
<sequence>MTAVGGFKVECHVWGTAPLTADTKSRSTPRATVGCSAPRGGSGGGRLRNCSHLGQLGGSPRFVLNGRVRGRERGRGAQRWDGMGGKQYCMPCMCEALQSQRGMFQMMHRECWQTTILEMVFGSVMVLCVYFNFPDETRGV</sequence>
<gene>
    <name evidence="3" type="ORF">BJX66DRAFT_319093</name>
</gene>
<evidence type="ECO:0000313" key="3">
    <source>
        <dbReference type="EMBL" id="KAL2783142.1"/>
    </source>
</evidence>
<proteinExistence type="predicted"/>